<organism evidence="2 3">
    <name type="scientific">Aeromonas media</name>
    <dbReference type="NCBI Taxonomy" id="651"/>
    <lineage>
        <taxon>Bacteria</taxon>
        <taxon>Pseudomonadati</taxon>
        <taxon>Pseudomonadota</taxon>
        <taxon>Gammaproteobacteria</taxon>
        <taxon>Aeromonadales</taxon>
        <taxon>Aeromonadaceae</taxon>
        <taxon>Aeromonas</taxon>
    </lineage>
</organism>
<proteinExistence type="predicted"/>
<keyword evidence="1" id="KW-1133">Transmembrane helix</keyword>
<evidence type="ECO:0008006" key="4">
    <source>
        <dbReference type="Google" id="ProtNLM"/>
    </source>
</evidence>
<keyword evidence="2" id="KW-0614">Plasmid</keyword>
<protein>
    <recommendedName>
        <fullName evidence="4">MotA/TolQ/ExbB proton channel domain-containing protein</fullName>
    </recommendedName>
</protein>
<keyword evidence="1" id="KW-0812">Transmembrane</keyword>
<keyword evidence="3" id="KW-1185">Reference proteome</keyword>
<keyword evidence="1" id="KW-0472">Membrane</keyword>
<dbReference type="Proteomes" id="UP000502657">
    <property type="component" value="Plasmid pAeme5"/>
</dbReference>
<feature type="transmembrane region" description="Helical" evidence="1">
    <location>
        <begin position="32"/>
        <end position="53"/>
    </location>
</feature>
<accession>A0ABX6P0U0</accession>
<gene>
    <name evidence="2" type="ORF">E4188_22515</name>
</gene>
<feature type="transmembrane region" description="Helical" evidence="1">
    <location>
        <begin position="161"/>
        <end position="183"/>
    </location>
</feature>
<evidence type="ECO:0000313" key="2">
    <source>
        <dbReference type="EMBL" id="QJT41275.1"/>
    </source>
</evidence>
<reference evidence="2 3" key="1">
    <citation type="submission" date="2019-03" db="EMBL/GenBank/DDBJ databases">
        <title>Novel transposon Tn6433 accelerates the dissemination of tet(E) in Aeromonas from aerobic biofilm under oxytetracycline stress.</title>
        <authorList>
            <person name="Shi Y."/>
            <person name="Tian Z."/>
            <person name="Zhang Y."/>
            <person name="Zhang H."/>
            <person name="Yang M."/>
        </authorList>
    </citation>
    <scope>NUCLEOTIDE SEQUENCE [LARGE SCALE GENOMIC DNA]</scope>
    <source>
        <strain evidence="2 3">R50-22</strain>
        <plasmid evidence="3">paeme5</plasmid>
    </source>
</reference>
<dbReference type="EMBL" id="CP038449">
    <property type="protein sequence ID" value="QJT41275.1"/>
    <property type="molecule type" value="Genomic_DNA"/>
</dbReference>
<feature type="transmembrane region" description="Helical" evidence="1">
    <location>
        <begin position="121"/>
        <end position="141"/>
    </location>
</feature>
<geneLocation type="plasmid" evidence="3">
    <name>paeme5</name>
</geneLocation>
<name>A0ABX6P0U0_AERME</name>
<feature type="transmembrane region" description="Helical" evidence="1">
    <location>
        <begin position="7"/>
        <end position="26"/>
    </location>
</feature>
<dbReference type="RefSeq" id="WP_171270166.1">
    <property type="nucleotide sequence ID" value="NZ_CP038446.1"/>
</dbReference>
<sequence length="235" mass="26086">MKDKLQRWPLSITVAVLGSLCISILLGNFTGWYGLLNTGLIAVGISCGFNYMLHKNEQRLTARINSKNTAVWNIMMNGVKTGTVSVSQYADMQRTALRDGRLAVDQCLNLGRVAITFAEKMFLIAPLLFFWGILASITFAPEQLVEVMRMLVDADPVTLGHSIQVFLKLSFIATLISVLFSFIGGYRFGFVNKYDQAVNRMLRIHCNTPVDGDPILFAITTELAPHHTATVVPEK</sequence>
<evidence type="ECO:0000313" key="3">
    <source>
        <dbReference type="Proteomes" id="UP000502657"/>
    </source>
</evidence>
<evidence type="ECO:0000256" key="1">
    <source>
        <dbReference type="SAM" id="Phobius"/>
    </source>
</evidence>